<dbReference type="Pfam" id="PF17919">
    <property type="entry name" value="RT_RNaseH_2"/>
    <property type="match status" value="1"/>
</dbReference>
<dbReference type="GO" id="GO:0003824">
    <property type="term" value="F:catalytic activity"/>
    <property type="evidence" value="ECO:0007669"/>
    <property type="project" value="UniProtKB-KW"/>
</dbReference>
<dbReference type="SUPFAM" id="SSF56672">
    <property type="entry name" value="DNA/RNA polymerases"/>
    <property type="match status" value="1"/>
</dbReference>
<proteinExistence type="predicted"/>
<organism evidence="3 4">
    <name type="scientific">Alternaria tenuissima</name>
    <dbReference type="NCBI Taxonomy" id="119927"/>
    <lineage>
        <taxon>Eukaryota</taxon>
        <taxon>Fungi</taxon>
        <taxon>Dikarya</taxon>
        <taxon>Ascomycota</taxon>
        <taxon>Pezizomycotina</taxon>
        <taxon>Dothideomycetes</taxon>
        <taxon>Pleosporomycetidae</taxon>
        <taxon>Pleosporales</taxon>
        <taxon>Pleosporineae</taxon>
        <taxon>Pleosporaceae</taxon>
        <taxon>Alternaria</taxon>
        <taxon>Alternaria sect. Alternaria</taxon>
        <taxon>Alternaria alternata complex</taxon>
    </lineage>
</organism>
<comment type="caution">
    <text evidence="3">The sequence shown here is derived from an EMBL/GenBank/DDBJ whole genome shotgun (WGS) entry which is preliminary data.</text>
</comment>
<dbReference type="Proteomes" id="UP000292340">
    <property type="component" value="Unassembled WGS sequence"/>
</dbReference>
<dbReference type="InterPro" id="IPR050951">
    <property type="entry name" value="Retrovirus_Pol_polyprotein"/>
</dbReference>
<dbReference type="PANTHER" id="PTHR37984">
    <property type="entry name" value="PROTEIN CBG26694"/>
    <property type="match status" value="1"/>
</dbReference>
<reference evidence="3" key="1">
    <citation type="submission" date="2017-10" db="EMBL/GenBank/DDBJ databases">
        <authorList>
            <person name="Armitage A.D."/>
            <person name="Barbara D.J."/>
            <person name="Woodhall J.W."/>
            <person name="Sreenivasaprasad S."/>
            <person name="Lane C.R."/>
            <person name="Clarkson J.P."/>
            <person name="Harrison R.J."/>
        </authorList>
    </citation>
    <scope>NUCLEOTIDE SEQUENCE</scope>
    <source>
        <strain evidence="3">FERA 1164</strain>
    </source>
</reference>
<dbReference type="PANTHER" id="PTHR37984:SF5">
    <property type="entry name" value="PROTEIN NYNRIN-LIKE"/>
    <property type="match status" value="1"/>
</dbReference>
<evidence type="ECO:0000256" key="1">
    <source>
        <dbReference type="ARBA" id="ARBA00023268"/>
    </source>
</evidence>
<dbReference type="InterPro" id="IPR043128">
    <property type="entry name" value="Rev_trsase/Diguanyl_cyclase"/>
</dbReference>
<dbReference type="InterPro" id="IPR043502">
    <property type="entry name" value="DNA/RNA_pol_sf"/>
</dbReference>
<reference evidence="3" key="2">
    <citation type="journal article" date="2019" name="bioRxiv">
        <title>Genomics, evolutionary history and diagnostics of the Alternaria alternata species group including apple and Asian pear pathotypes.</title>
        <authorList>
            <person name="Armitage A.D."/>
            <person name="Cockerton H.M."/>
            <person name="Sreenivasaprasad S."/>
            <person name="Woodhall J.W."/>
            <person name="Lane C.R."/>
            <person name="Harrison R.J."/>
            <person name="Clarkson J.P."/>
        </authorList>
    </citation>
    <scope>NUCLEOTIDE SEQUENCE</scope>
    <source>
        <strain evidence="3">FERA 1164</strain>
    </source>
</reference>
<feature type="domain" description="Reverse transcriptase/retrotransposon-derived protein RNase H-like" evidence="2">
    <location>
        <begin position="25"/>
        <end position="110"/>
    </location>
</feature>
<dbReference type="InterPro" id="IPR041577">
    <property type="entry name" value="RT_RNaseH_2"/>
</dbReference>
<evidence type="ECO:0000313" key="3">
    <source>
        <dbReference type="EMBL" id="RYN15579.1"/>
    </source>
</evidence>
<evidence type="ECO:0000313" key="4">
    <source>
        <dbReference type="Proteomes" id="UP000292340"/>
    </source>
</evidence>
<gene>
    <name evidence="3" type="ORF">AA0115_g12973</name>
</gene>
<protein>
    <recommendedName>
        <fullName evidence="2">Reverse transcriptase/retrotransposon-derived protein RNase H-like domain-containing protein</fullName>
    </recommendedName>
</protein>
<keyword evidence="1" id="KW-0511">Multifunctional enzyme</keyword>
<evidence type="ECO:0000259" key="2">
    <source>
        <dbReference type="Pfam" id="PF17919"/>
    </source>
</evidence>
<dbReference type="AlphaFoldDB" id="A0AB37VZK4"/>
<sequence>MLDSFSYLAAPLITLTKKDAKFNFDDNCREAFDALKRAFTTAPILRHFDPDLPIIVEADASDYVTAGVLSQSDPNGTLRPVAYYSKRMNPAENNYEIYDKELLAIVRCFEQ</sequence>
<dbReference type="EMBL" id="PDXB01000120">
    <property type="protein sequence ID" value="RYN15579.1"/>
    <property type="molecule type" value="Genomic_DNA"/>
</dbReference>
<name>A0AB37VZK4_9PLEO</name>
<dbReference type="Gene3D" id="3.30.70.270">
    <property type="match status" value="1"/>
</dbReference>
<accession>A0AB37VZK4</accession>